<feature type="transmembrane region" description="Helical" evidence="1">
    <location>
        <begin position="6"/>
        <end position="23"/>
    </location>
</feature>
<keyword evidence="3" id="KW-1185">Reference proteome</keyword>
<keyword evidence="1" id="KW-0812">Transmembrane</keyword>
<dbReference type="Proteomes" id="UP000184420">
    <property type="component" value="Unassembled WGS sequence"/>
</dbReference>
<evidence type="ECO:0000256" key="1">
    <source>
        <dbReference type="SAM" id="Phobius"/>
    </source>
</evidence>
<accession>A0A1M7AVE1</accession>
<keyword evidence="1" id="KW-1133">Transmembrane helix</keyword>
<evidence type="ECO:0000313" key="2">
    <source>
        <dbReference type="EMBL" id="SHL46703.1"/>
    </source>
</evidence>
<keyword evidence="1" id="KW-0472">Membrane</keyword>
<organism evidence="2 3">
    <name type="scientific">Chitinophaga jiangningensis</name>
    <dbReference type="NCBI Taxonomy" id="1419482"/>
    <lineage>
        <taxon>Bacteria</taxon>
        <taxon>Pseudomonadati</taxon>
        <taxon>Bacteroidota</taxon>
        <taxon>Chitinophagia</taxon>
        <taxon>Chitinophagales</taxon>
        <taxon>Chitinophagaceae</taxon>
        <taxon>Chitinophaga</taxon>
    </lineage>
</organism>
<name>A0A1M7AVE1_9BACT</name>
<proteinExistence type="predicted"/>
<evidence type="ECO:0000313" key="3">
    <source>
        <dbReference type="Proteomes" id="UP000184420"/>
    </source>
</evidence>
<dbReference type="OrthoDB" id="661091at2"/>
<sequence length="178" mass="20872">MYGPFIFLLACISMYLLYRIQVLRKFKLSEHYTTPCPGEDAIADARIVGTSNHLFNVSRYLRSIRNNSGNRWMTVAVKQVIKTDIGTSQEIRLINNLAPGEERRLGHADDVQEGRYKIFIGYEIIWARYTEVPKWYQPRQRKYPSPAEMYDEAMSKYNDTQQHCTINLPQRITRGQVF</sequence>
<dbReference type="RefSeq" id="WP_073080242.1">
    <property type="nucleotide sequence ID" value="NZ_FRBL01000003.1"/>
</dbReference>
<gene>
    <name evidence="2" type="ORF">SAMN05444266_103424</name>
</gene>
<reference evidence="2 3" key="1">
    <citation type="submission" date="2016-11" db="EMBL/GenBank/DDBJ databases">
        <authorList>
            <person name="Jaros S."/>
            <person name="Januszkiewicz K."/>
            <person name="Wedrychowicz H."/>
        </authorList>
    </citation>
    <scope>NUCLEOTIDE SEQUENCE [LARGE SCALE GENOMIC DNA]</scope>
    <source>
        <strain evidence="2 3">DSM 27406</strain>
    </source>
</reference>
<dbReference type="EMBL" id="FRBL01000003">
    <property type="protein sequence ID" value="SHL46703.1"/>
    <property type="molecule type" value="Genomic_DNA"/>
</dbReference>
<protein>
    <submittedName>
        <fullName evidence="2">Uncharacterized protein</fullName>
    </submittedName>
</protein>
<dbReference type="AlphaFoldDB" id="A0A1M7AVE1"/>